<reference evidence="2 3" key="1">
    <citation type="submission" date="2019-03" db="EMBL/GenBank/DDBJ databases">
        <authorList>
            <person name="Jensen L."/>
            <person name="Storgaard J."/>
            <person name="Sulaj E."/>
            <person name="Schramm A."/>
            <person name="Marshall I.P.G."/>
        </authorList>
    </citation>
    <scope>NUCLEOTIDE SEQUENCE [LARGE SCALE GENOMIC DNA]</scope>
    <source>
        <strain evidence="2 3">2017H2G3</strain>
    </source>
</reference>
<dbReference type="STRING" id="1742358.GCA_001439605_02128"/>
<proteinExistence type="predicted"/>
<dbReference type="AlphaFoldDB" id="A0A4R1B0J8"/>
<feature type="domain" description="General stress protein 17M-like" evidence="1">
    <location>
        <begin position="4"/>
        <end position="98"/>
    </location>
</feature>
<evidence type="ECO:0000313" key="3">
    <source>
        <dbReference type="Proteomes" id="UP000293846"/>
    </source>
</evidence>
<evidence type="ECO:0000259" key="1">
    <source>
        <dbReference type="Pfam" id="PF11181"/>
    </source>
</evidence>
<organism evidence="2 3">
    <name type="scientific">Cytobacillus praedii</name>
    <dbReference type="NCBI Taxonomy" id="1742358"/>
    <lineage>
        <taxon>Bacteria</taxon>
        <taxon>Bacillati</taxon>
        <taxon>Bacillota</taxon>
        <taxon>Bacilli</taxon>
        <taxon>Bacillales</taxon>
        <taxon>Bacillaceae</taxon>
        <taxon>Cytobacillus</taxon>
    </lineage>
</organism>
<accession>A0A4R1B0J8</accession>
<dbReference type="OrthoDB" id="2353304at2"/>
<keyword evidence="3" id="KW-1185">Reference proteome</keyword>
<dbReference type="EMBL" id="SJTH01000001">
    <property type="protein sequence ID" value="TCJ06296.1"/>
    <property type="molecule type" value="Genomic_DNA"/>
</dbReference>
<dbReference type="Proteomes" id="UP000293846">
    <property type="component" value="Unassembled WGS sequence"/>
</dbReference>
<gene>
    <name evidence="2" type="ORF">E0Y62_00355</name>
</gene>
<name>A0A4R1B0J8_9BACI</name>
<dbReference type="Pfam" id="PF11181">
    <property type="entry name" value="YflT"/>
    <property type="match status" value="1"/>
</dbReference>
<dbReference type="RefSeq" id="WP_057760356.1">
    <property type="nucleotide sequence ID" value="NZ_CP183326.1"/>
</dbReference>
<dbReference type="InterPro" id="IPR025889">
    <property type="entry name" value="GSP17M-like_dom"/>
</dbReference>
<evidence type="ECO:0000313" key="2">
    <source>
        <dbReference type="EMBL" id="TCJ06296.1"/>
    </source>
</evidence>
<sequence>MRKVLVANNVLDVQEKISQLAADGYSKEQIYVFAHDKDFSKELTDDTLTQSMDIEEKGVMDTVANIFKSRGNELRSHFENLGLTSAEAEQYEEELDRGKIVIVATLNKLSESEYVSNTRTI</sequence>
<comment type="caution">
    <text evidence="2">The sequence shown here is derived from an EMBL/GenBank/DDBJ whole genome shotgun (WGS) entry which is preliminary data.</text>
</comment>
<protein>
    <submittedName>
        <fullName evidence="2">General stress protein</fullName>
    </submittedName>
</protein>